<evidence type="ECO:0000259" key="2">
    <source>
        <dbReference type="Pfam" id="PF00144"/>
    </source>
</evidence>
<dbReference type="Proteomes" id="UP000245956">
    <property type="component" value="Unassembled WGS sequence"/>
</dbReference>
<dbReference type="Gene3D" id="3.40.710.10">
    <property type="entry name" value="DD-peptidase/beta-lactamase superfamily"/>
    <property type="match status" value="1"/>
</dbReference>
<dbReference type="InterPro" id="IPR050491">
    <property type="entry name" value="AmpC-like"/>
</dbReference>
<dbReference type="PANTHER" id="PTHR46825">
    <property type="entry name" value="D-ALANYL-D-ALANINE-CARBOXYPEPTIDASE/ENDOPEPTIDASE AMPH"/>
    <property type="match status" value="1"/>
</dbReference>
<dbReference type="SUPFAM" id="SSF56601">
    <property type="entry name" value="beta-lactamase/transpeptidase-like"/>
    <property type="match status" value="1"/>
</dbReference>
<dbReference type="AlphaFoldDB" id="A0A2U3EQ07"/>
<sequence length="519" mass="55712">MTRLSRLAFDYNKANPPAPTVSGESEHLTATIAMTLLDNLESIIRADQPSCPSTAAALAKIGSPTTSIAVLEDGVVSSRCFSTVGDDTETVFQACSISKPVAAMAIMKLIDEGKFKLESTIAELLPADVLEILTEDSPKSQRSMIEKITVKQLMSHTAGLSAHGFPGYATSLGNTHVPSAREVLRGRPPVNTERVRLEGLPGQAFSYSGGGITVLQIILETVTGKDFPTLMREIVLEPLGMTRSRYGGLRDGEKNAAAAHYTGYAPCEVAHRVNPEEAAAGLWTTPTDLLRVVQAVQKSLDGDDGFLRRDTARQMLTEVDSNMALSWFVGGKGKTLFEHGGSNDPGFRCSVTGFADLPGREEGDAPAPRHSGVAIMTNSALGVKALWRVGQAVALLKGWPQVHCWFAKGMPATPYTLPNEDPGKTWQPWTGKWTDGKHELTIRADGDGKPVVDYDGLADIRLLPAAIPMAIVEGENEYCVFVLEGLELLLHLKVKDGEGKAVLKLLAAGKDKELTRVGE</sequence>
<dbReference type="InterPro" id="IPR001466">
    <property type="entry name" value="Beta-lactam-related"/>
</dbReference>
<dbReference type="PANTHER" id="PTHR46825:SF12">
    <property type="entry name" value="PENICILLIN-BINDING PROTEIN 4"/>
    <property type="match status" value="1"/>
</dbReference>
<reference evidence="3 4" key="1">
    <citation type="journal article" date="2016" name="Front. Microbiol.">
        <title>Genome and transcriptome sequences reveal the specific parasitism of the nematophagous Purpureocillium lilacinum 36-1.</title>
        <authorList>
            <person name="Xie J."/>
            <person name="Li S."/>
            <person name="Mo C."/>
            <person name="Xiao X."/>
            <person name="Peng D."/>
            <person name="Wang G."/>
            <person name="Xiao Y."/>
        </authorList>
    </citation>
    <scope>NUCLEOTIDE SEQUENCE [LARGE SCALE GENOMIC DNA]</scope>
    <source>
        <strain evidence="3 4">36-1</strain>
    </source>
</reference>
<organism evidence="3 4">
    <name type="scientific">Purpureocillium lilacinum</name>
    <name type="common">Paecilomyces lilacinus</name>
    <dbReference type="NCBI Taxonomy" id="33203"/>
    <lineage>
        <taxon>Eukaryota</taxon>
        <taxon>Fungi</taxon>
        <taxon>Dikarya</taxon>
        <taxon>Ascomycota</taxon>
        <taxon>Pezizomycotina</taxon>
        <taxon>Sordariomycetes</taxon>
        <taxon>Hypocreomycetidae</taxon>
        <taxon>Hypocreales</taxon>
        <taxon>Ophiocordycipitaceae</taxon>
        <taxon>Purpureocillium</taxon>
    </lineage>
</organism>
<dbReference type="EMBL" id="LCWV01000001">
    <property type="protein sequence ID" value="PWI76581.1"/>
    <property type="molecule type" value="Genomic_DNA"/>
</dbReference>
<evidence type="ECO:0000313" key="4">
    <source>
        <dbReference type="Proteomes" id="UP000245956"/>
    </source>
</evidence>
<comment type="caution">
    <text evidence="3">The sequence shown here is derived from an EMBL/GenBank/DDBJ whole genome shotgun (WGS) entry which is preliminary data.</text>
</comment>
<feature type="domain" description="Beta-lactamase-related" evidence="2">
    <location>
        <begin position="61"/>
        <end position="380"/>
    </location>
</feature>
<dbReference type="InterPro" id="IPR012338">
    <property type="entry name" value="Beta-lactam/transpept-like"/>
</dbReference>
<dbReference type="Pfam" id="PF00144">
    <property type="entry name" value="Beta-lactamase"/>
    <property type="match status" value="1"/>
</dbReference>
<protein>
    <recommendedName>
        <fullName evidence="2">Beta-lactamase-related domain-containing protein</fullName>
    </recommendedName>
</protein>
<gene>
    <name evidence="3" type="ORF">PCL_03775</name>
</gene>
<evidence type="ECO:0000256" key="1">
    <source>
        <dbReference type="ARBA" id="ARBA00038215"/>
    </source>
</evidence>
<name>A0A2U3EQ07_PURLI</name>
<proteinExistence type="inferred from homology"/>
<comment type="similarity">
    <text evidence="1">Belongs to the peptidase S12 family.</text>
</comment>
<evidence type="ECO:0000313" key="3">
    <source>
        <dbReference type="EMBL" id="PWI76581.1"/>
    </source>
</evidence>
<accession>A0A2U3EQ07</accession>